<comment type="subcellular location">
    <subcellularLocation>
        <location evidence="1">Membrane</location>
        <topology evidence="1">Multi-pass membrane protein</topology>
    </subcellularLocation>
</comment>
<dbReference type="OrthoDB" id="277931at2759"/>
<dbReference type="Proteomes" id="UP000007800">
    <property type="component" value="Unassembled WGS sequence"/>
</dbReference>
<feature type="region of interest" description="Disordered" evidence="5">
    <location>
        <begin position="299"/>
        <end position="330"/>
    </location>
</feature>
<evidence type="ECO:0000256" key="3">
    <source>
        <dbReference type="ARBA" id="ARBA00022989"/>
    </source>
</evidence>
<evidence type="ECO:0000313" key="8">
    <source>
        <dbReference type="Proteomes" id="UP000007800"/>
    </source>
</evidence>
<dbReference type="PANTHER" id="PTHR17920:SF3">
    <property type="entry name" value="TRANSMEMBRANE AND COILED-COIL DOMAIN-CONTAINING PROTEIN 4"/>
    <property type="match status" value="1"/>
</dbReference>
<feature type="region of interest" description="Disordered" evidence="5">
    <location>
        <begin position="376"/>
        <end position="406"/>
    </location>
</feature>
<keyword evidence="4 6" id="KW-0472">Membrane</keyword>
<feature type="region of interest" description="Disordered" evidence="5">
    <location>
        <begin position="1"/>
        <end position="102"/>
    </location>
</feature>
<feature type="compositionally biased region" description="Low complexity" evidence="5">
    <location>
        <begin position="85"/>
        <end position="97"/>
    </location>
</feature>
<feature type="region of interest" description="Disordered" evidence="5">
    <location>
        <begin position="172"/>
        <end position="211"/>
    </location>
</feature>
<organism evidence="8">
    <name type="scientific">Perkinsus marinus (strain ATCC 50983 / TXsc)</name>
    <dbReference type="NCBI Taxonomy" id="423536"/>
    <lineage>
        <taxon>Eukaryota</taxon>
        <taxon>Sar</taxon>
        <taxon>Alveolata</taxon>
        <taxon>Perkinsozoa</taxon>
        <taxon>Perkinsea</taxon>
        <taxon>Perkinsida</taxon>
        <taxon>Perkinsidae</taxon>
        <taxon>Perkinsus</taxon>
    </lineage>
</organism>
<feature type="compositionally biased region" description="Polar residues" evidence="5">
    <location>
        <begin position="35"/>
        <end position="48"/>
    </location>
</feature>
<keyword evidence="3 6" id="KW-1133">Transmembrane helix</keyword>
<feature type="compositionally biased region" description="Basic and acidic residues" evidence="5">
    <location>
        <begin position="68"/>
        <end position="84"/>
    </location>
</feature>
<keyword evidence="8" id="KW-1185">Reference proteome</keyword>
<evidence type="ECO:0000256" key="1">
    <source>
        <dbReference type="ARBA" id="ARBA00004141"/>
    </source>
</evidence>
<sequence length="819" mass="88534">MSGTVSNDHDEEKEVPGSNPGATTLNAHLIDLDSATETSPAEEQNVQASGPFPPESTRKRKHSKRRKASQERESLLSTEKEERPSTTAVVASTTLSSPHKMAVKAARKRYRDLRANRLDAVKEARETNDSSTFEGTKMLRSLPSDMKMSLGGIWVCVVSVLARRWLADWKECKGSDGNDNDEEEEEESIGDDTSRKAASSSSSSSTKWGRNKYRGSKLGKAVVKWARWSLEVVLDIIDADDACSRSLTQLLEMNLPGGLQWRSPPPESDGFVTHLMSIDGGKASVSLLLRDLTLNLLGGGPEGSAGDDGTRGKRTKKKGWKKKSKEGGAKQHIYNSRTRCALFEVAKAFGISSHVIEAWECEVGLELNAALRRGQEEEGEQQQQQKQQQRLENRVQPGVDHVQASTGSRLSRRMKIGAAALGGGALLALTGGLAAPAVVAGLASIGTALGSLGTLGVAVGGLIISASGFLAAVGTAGVAVLFGAGGVGLTGFKMNRRWGDLNEFEFKDAYAESAVLKAKGRAFDSWGRKVDKNDSAANDRGQGSDPGALELRLCVGGWLRDRDDVILPWIEPEVCSGDSGPSLNRLDGLPTRQSEVYAVNWESHELLRLGSVLRRLITDEIAKQAASMWLQATIGAAAATAMFPVWIIKYMTDLDNTWLVVRDRSSVAGEVLASAIMDSNCVGNRPVTLVGISNGARVIFKCLEILYSKGYFNVVQNVVLLGAPIAVTFDAPAVGSDHKKSWRRARAVVAGRFINGYTSSDWVLGFLYRYMEWGVKVAGLSAARGISGVENIDLGKLVERHDHYPEYFTEIMANLDILE</sequence>
<dbReference type="GeneID" id="9065226"/>
<name>C5LA08_PERM5</name>
<dbReference type="OMA" id="GIKETAC"/>
<gene>
    <name evidence="7" type="ORF">Pmar_PMAR006029</name>
</gene>
<feature type="transmembrane region" description="Helical" evidence="6">
    <location>
        <begin position="457"/>
        <end position="487"/>
    </location>
</feature>
<feature type="compositionally biased region" description="Basic residues" evidence="5">
    <location>
        <begin position="58"/>
        <end position="67"/>
    </location>
</feature>
<evidence type="ECO:0000256" key="6">
    <source>
        <dbReference type="SAM" id="Phobius"/>
    </source>
</evidence>
<dbReference type="EMBL" id="GG680729">
    <property type="protein sequence ID" value="EER06264.1"/>
    <property type="molecule type" value="Genomic_DNA"/>
</dbReference>
<accession>C5LA08</accession>
<feature type="compositionally biased region" description="Basic residues" evidence="5">
    <location>
        <begin position="312"/>
        <end position="324"/>
    </location>
</feature>
<dbReference type="GO" id="GO:0016020">
    <property type="term" value="C:membrane"/>
    <property type="evidence" value="ECO:0007669"/>
    <property type="project" value="UniProtKB-SubCell"/>
</dbReference>
<reference evidence="7 8" key="1">
    <citation type="submission" date="2008-07" db="EMBL/GenBank/DDBJ databases">
        <authorList>
            <person name="El-Sayed N."/>
            <person name="Caler E."/>
            <person name="Inman J."/>
            <person name="Amedeo P."/>
            <person name="Hass B."/>
            <person name="Wortman J."/>
        </authorList>
    </citation>
    <scope>NUCLEOTIDE SEQUENCE [LARGE SCALE GENOMIC DNA]</scope>
    <source>
        <strain evidence="8">ATCC 50983 / TXsc</strain>
    </source>
</reference>
<keyword evidence="2 6" id="KW-0812">Transmembrane</keyword>
<dbReference type="AlphaFoldDB" id="C5LA08"/>
<dbReference type="InterPro" id="IPR007941">
    <property type="entry name" value="DUF726"/>
</dbReference>
<evidence type="ECO:0000256" key="2">
    <source>
        <dbReference type="ARBA" id="ARBA00022692"/>
    </source>
</evidence>
<evidence type="ECO:0000313" key="7">
    <source>
        <dbReference type="EMBL" id="EER06264.1"/>
    </source>
</evidence>
<evidence type="ECO:0000256" key="5">
    <source>
        <dbReference type="SAM" id="MobiDB-lite"/>
    </source>
</evidence>
<feature type="compositionally biased region" description="Acidic residues" evidence="5">
    <location>
        <begin position="178"/>
        <end position="190"/>
    </location>
</feature>
<dbReference type="RefSeq" id="XP_002774448.1">
    <property type="nucleotide sequence ID" value="XM_002774402.1"/>
</dbReference>
<dbReference type="PANTHER" id="PTHR17920">
    <property type="entry name" value="TRANSMEMBRANE AND COILED-COIL DOMAIN-CONTAINING PROTEIN 4 TMCO4"/>
    <property type="match status" value="1"/>
</dbReference>
<dbReference type="InParanoid" id="C5LA08"/>
<dbReference type="ESTHER" id="9alve-c5la08">
    <property type="family name" value="Duf_726"/>
</dbReference>
<proteinExistence type="predicted"/>
<dbReference type="Pfam" id="PF05277">
    <property type="entry name" value="DUF726"/>
    <property type="match status" value="1"/>
</dbReference>
<evidence type="ECO:0000256" key="4">
    <source>
        <dbReference type="ARBA" id="ARBA00023136"/>
    </source>
</evidence>
<protein>
    <submittedName>
        <fullName evidence="7">Uncharacterized protein</fullName>
    </submittedName>
</protein>
<feature type="transmembrane region" description="Helical" evidence="6">
    <location>
        <begin position="418"/>
        <end position="445"/>
    </location>
</feature>